<dbReference type="AlphaFoldDB" id="A0A8X6MSE1"/>
<reference evidence="1" key="1">
    <citation type="submission" date="2020-08" db="EMBL/GenBank/DDBJ databases">
        <title>Multicomponent nature underlies the extraordinary mechanical properties of spider dragline silk.</title>
        <authorList>
            <person name="Kono N."/>
            <person name="Nakamura H."/>
            <person name="Mori M."/>
            <person name="Yoshida Y."/>
            <person name="Ohtoshi R."/>
            <person name="Malay A.D."/>
            <person name="Moran D.A.P."/>
            <person name="Tomita M."/>
            <person name="Numata K."/>
            <person name="Arakawa K."/>
        </authorList>
    </citation>
    <scope>NUCLEOTIDE SEQUENCE</scope>
</reference>
<sequence>MQLVTPLNRSSRNWGTARDRYRALLAMANEMKLNITPPHVLQLLESTPINISPSTLQIVSWMHFYSPKEKSKEINKDAGVPFTITYTFKWTCFSI</sequence>
<keyword evidence="2" id="KW-1185">Reference proteome</keyword>
<proteinExistence type="predicted"/>
<dbReference type="Proteomes" id="UP000887013">
    <property type="component" value="Unassembled WGS sequence"/>
</dbReference>
<comment type="caution">
    <text evidence="1">The sequence shown here is derived from an EMBL/GenBank/DDBJ whole genome shotgun (WGS) entry which is preliminary data.</text>
</comment>
<accession>A0A8X6MSE1</accession>
<gene>
    <name evidence="1" type="ORF">NPIL_177111</name>
</gene>
<dbReference type="EMBL" id="BMAW01001753">
    <property type="protein sequence ID" value="GFS75405.1"/>
    <property type="molecule type" value="Genomic_DNA"/>
</dbReference>
<protein>
    <submittedName>
        <fullName evidence="1">Uncharacterized protein</fullName>
    </submittedName>
</protein>
<evidence type="ECO:0000313" key="2">
    <source>
        <dbReference type="Proteomes" id="UP000887013"/>
    </source>
</evidence>
<evidence type="ECO:0000313" key="1">
    <source>
        <dbReference type="EMBL" id="GFS75405.1"/>
    </source>
</evidence>
<organism evidence="1 2">
    <name type="scientific">Nephila pilipes</name>
    <name type="common">Giant wood spider</name>
    <name type="synonym">Nephila maculata</name>
    <dbReference type="NCBI Taxonomy" id="299642"/>
    <lineage>
        <taxon>Eukaryota</taxon>
        <taxon>Metazoa</taxon>
        <taxon>Ecdysozoa</taxon>
        <taxon>Arthropoda</taxon>
        <taxon>Chelicerata</taxon>
        <taxon>Arachnida</taxon>
        <taxon>Araneae</taxon>
        <taxon>Araneomorphae</taxon>
        <taxon>Entelegynae</taxon>
        <taxon>Araneoidea</taxon>
        <taxon>Nephilidae</taxon>
        <taxon>Nephila</taxon>
    </lineage>
</organism>
<name>A0A8X6MSE1_NEPPI</name>